<dbReference type="SUPFAM" id="SSF48019">
    <property type="entry name" value="post-AAA+ oligomerization domain-like"/>
    <property type="match status" value="1"/>
</dbReference>
<dbReference type="PRINTS" id="PR00300">
    <property type="entry name" value="CLPPROTEASEA"/>
</dbReference>
<keyword evidence="8" id="KW-0235">DNA replication</keyword>
<dbReference type="AlphaFoldDB" id="A0A4S1DTL0"/>
<dbReference type="InterPro" id="IPR005790">
    <property type="entry name" value="DNA_polIII_delta"/>
</dbReference>
<dbReference type="InterPro" id="IPR050238">
    <property type="entry name" value="DNA_Rep/Repair_Clamp_Loader"/>
</dbReference>
<dbReference type="Pfam" id="PF22608">
    <property type="entry name" value="DNAX_ATPase_lid"/>
    <property type="match status" value="1"/>
</dbReference>
<dbReference type="GO" id="GO:0006261">
    <property type="term" value="P:DNA-templated DNA replication"/>
    <property type="evidence" value="ECO:0007669"/>
    <property type="project" value="TreeGrafter"/>
</dbReference>
<dbReference type="PANTHER" id="PTHR11669">
    <property type="entry name" value="REPLICATION FACTOR C / DNA POLYMERASE III GAMMA-TAU SUBUNIT"/>
    <property type="match status" value="1"/>
</dbReference>
<dbReference type="NCBIfam" id="TIGR01128">
    <property type="entry name" value="holA"/>
    <property type="match status" value="1"/>
</dbReference>
<dbReference type="InterPro" id="IPR027417">
    <property type="entry name" value="P-loop_NTPase"/>
</dbReference>
<comment type="similarity">
    <text evidence="1 8">Belongs to the DnaX/STICHEL family.</text>
</comment>
<dbReference type="RefSeq" id="WP_135878365.1">
    <property type="nucleotide sequence ID" value="NZ_SRSO01000027.1"/>
</dbReference>
<proteinExistence type="inferred from homology"/>
<dbReference type="CDD" id="cd18137">
    <property type="entry name" value="HLD_clamp_pol_III_gamma_tau"/>
    <property type="match status" value="1"/>
</dbReference>
<dbReference type="EC" id="2.7.7.7" evidence="8"/>
<keyword evidence="5 8" id="KW-0067">ATP-binding</keyword>
<dbReference type="Gene3D" id="1.10.8.60">
    <property type="match status" value="1"/>
</dbReference>
<evidence type="ECO:0000256" key="2">
    <source>
        <dbReference type="ARBA" id="ARBA00022723"/>
    </source>
</evidence>
<evidence type="ECO:0000256" key="4">
    <source>
        <dbReference type="ARBA" id="ARBA00022833"/>
    </source>
</evidence>
<evidence type="ECO:0000256" key="7">
    <source>
        <dbReference type="ARBA" id="ARBA00049244"/>
    </source>
</evidence>
<dbReference type="OrthoDB" id="9810148at2"/>
<name>A0A4S1DTL0_9FLAO</name>
<accession>A0A4S1DTL0</accession>
<dbReference type="Proteomes" id="UP000307602">
    <property type="component" value="Unassembled WGS sequence"/>
</dbReference>
<keyword evidence="2" id="KW-0479">Metal-binding</keyword>
<dbReference type="InterPro" id="IPR001270">
    <property type="entry name" value="ClpA/B"/>
</dbReference>
<keyword evidence="8 10" id="KW-0808">Transferase</keyword>
<evidence type="ECO:0000256" key="6">
    <source>
        <dbReference type="ARBA" id="ARBA00022932"/>
    </source>
</evidence>
<dbReference type="Gene3D" id="3.40.50.300">
    <property type="entry name" value="P-loop containing nucleotide triphosphate hydrolases"/>
    <property type="match status" value="1"/>
</dbReference>
<dbReference type="InterPro" id="IPR012763">
    <property type="entry name" value="DNA_pol_III_sug/sutau_N"/>
</dbReference>
<protein>
    <recommendedName>
        <fullName evidence="8">DNA polymerase III subunit gamma/tau</fullName>
        <ecNumber evidence="8">2.7.7.7</ecNumber>
    </recommendedName>
</protein>
<feature type="domain" description="AAA+ ATPase" evidence="9">
    <location>
        <begin position="38"/>
        <end position="168"/>
    </location>
</feature>
<keyword evidence="4" id="KW-0862">Zinc</keyword>
<dbReference type="CDD" id="cd00009">
    <property type="entry name" value="AAA"/>
    <property type="match status" value="1"/>
</dbReference>
<dbReference type="GO" id="GO:0046872">
    <property type="term" value="F:metal ion binding"/>
    <property type="evidence" value="ECO:0007669"/>
    <property type="project" value="UniProtKB-KW"/>
</dbReference>
<dbReference type="GO" id="GO:0009360">
    <property type="term" value="C:DNA polymerase III complex"/>
    <property type="evidence" value="ECO:0007669"/>
    <property type="project" value="InterPro"/>
</dbReference>
<keyword evidence="8 10" id="KW-0548">Nucleotidyltransferase</keyword>
<keyword evidence="3 8" id="KW-0547">Nucleotide-binding</keyword>
<dbReference type="PANTHER" id="PTHR11669:SF0">
    <property type="entry name" value="PROTEIN STICHEL-LIKE 2"/>
    <property type="match status" value="1"/>
</dbReference>
<reference evidence="10 11" key="1">
    <citation type="submission" date="2019-04" db="EMBL/GenBank/DDBJ databases">
        <authorList>
            <person name="Liu A."/>
        </authorList>
    </citation>
    <scope>NUCLEOTIDE SEQUENCE [LARGE SCALE GENOMIC DNA]</scope>
    <source>
        <strain evidence="10 11">RZ03</strain>
    </source>
</reference>
<comment type="catalytic activity">
    <reaction evidence="7 8">
        <text>DNA(n) + a 2'-deoxyribonucleoside 5'-triphosphate = DNA(n+1) + diphosphate</text>
        <dbReference type="Rhea" id="RHEA:22508"/>
        <dbReference type="Rhea" id="RHEA-COMP:17339"/>
        <dbReference type="Rhea" id="RHEA-COMP:17340"/>
        <dbReference type="ChEBI" id="CHEBI:33019"/>
        <dbReference type="ChEBI" id="CHEBI:61560"/>
        <dbReference type="ChEBI" id="CHEBI:173112"/>
        <dbReference type="EC" id="2.7.7.7"/>
    </reaction>
</comment>
<dbReference type="NCBIfam" id="NF004046">
    <property type="entry name" value="PRK05563.1"/>
    <property type="match status" value="1"/>
</dbReference>
<dbReference type="SUPFAM" id="SSF52540">
    <property type="entry name" value="P-loop containing nucleoside triphosphate hydrolases"/>
    <property type="match status" value="1"/>
</dbReference>
<dbReference type="GO" id="GO:0005524">
    <property type="term" value="F:ATP binding"/>
    <property type="evidence" value="ECO:0007669"/>
    <property type="project" value="UniProtKB-KW"/>
</dbReference>
<comment type="subunit">
    <text evidence="8">DNA polymerase III contains a core (composed of alpha, epsilon and theta chains) that associates with a tau subunit. This core dimerizes to form the POLIII' complex. PolIII' associates with the gamma complex (composed of gamma, delta, delta', psi and chi chains) and with the beta chain to form the complete DNA polymerase III complex.</text>
</comment>
<dbReference type="InterPro" id="IPR003593">
    <property type="entry name" value="AAA+_ATPase"/>
</dbReference>
<keyword evidence="6 8" id="KW-0239">DNA-directed DNA polymerase</keyword>
<keyword evidence="11" id="KW-1185">Reference proteome</keyword>
<evidence type="ECO:0000256" key="1">
    <source>
        <dbReference type="ARBA" id="ARBA00006360"/>
    </source>
</evidence>
<evidence type="ECO:0000259" key="9">
    <source>
        <dbReference type="SMART" id="SM00382"/>
    </source>
</evidence>
<dbReference type="InterPro" id="IPR045085">
    <property type="entry name" value="HLD_clamp_pol_III_gamma_tau"/>
</dbReference>
<dbReference type="EMBL" id="SRSO01000027">
    <property type="protein sequence ID" value="TGV01133.1"/>
    <property type="molecule type" value="Genomic_DNA"/>
</dbReference>
<comment type="caution">
    <text evidence="10">The sequence shown here is derived from an EMBL/GenBank/DDBJ whole genome shotgun (WGS) entry which is preliminary data.</text>
</comment>
<evidence type="ECO:0000313" key="11">
    <source>
        <dbReference type="Proteomes" id="UP000307602"/>
    </source>
</evidence>
<sequence>MEHFVVSARKYRPQTFKDVVGQQAITNTLLNAIDNNHLAQALLFTGPRGVGKTTCARILAKMINSDGTETNDEDFAFNIFELDAASNNSVDDIRSLTDQVRIPPQVGKYKVYIIDEVHMLSQAAFNAFLKTLEEPPKHCIFILATTEKHKIIPTILSRCQIFDFKRITVKDAKEYLKFIAEEQGVTADDDALHIIAQKADGAMRDALSIFDRVVSFSGKNLTRQAVTENLNVLDYETYFTSTDLILENKIPELLLQFNNTLSKGFDGHHYISGLASHFRDLLVSKTPETIELLEVGEQTKAKYLEQSKKASQEFLLQGINLANDCDLKYKTSKNQRLLIELCLMQLASITFDGEKKNSRHYIIPASYFKKKGITPIPVEMPKQEQNNSVTDNSKEDNAKTELAYSNKVKAFQVNEPPTIILKKETKRTSGLSLNSIRAKKEHLIKQMDVVIEEEDLPKESFTEKELVNAWNTYIEIIRDKGKHNLASILSIDAPKVKETTVYLEFPNATNKVEVERNQYDLLSYIRKSLNNYDISLSISINEVMEKKYAYTTAEKFEKLKEKNPNIDILRKTFDLDI</sequence>
<dbReference type="SMART" id="SM00382">
    <property type="entry name" value="AAA"/>
    <property type="match status" value="1"/>
</dbReference>
<dbReference type="Pfam" id="PF13177">
    <property type="entry name" value="DNA_pol3_delta2"/>
    <property type="match status" value="1"/>
</dbReference>
<gene>
    <name evidence="8 10" type="primary">dnaX</name>
    <name evidence="10" type="ORF">EM932_16795</name>
</gene>
<evidence type="ECO:0000256" key="5">
    <source>
        <dbReference type="ARBA" id="ARBA00022840"/>
    </source>
</evidence>
<dbReference type="Gene3D" id="1.20.272.10">
    <property type="match status" value="1"/>
</dbReference>
<dbReference type="InterPro" id="IPR008921">
    <property type="entry name" value="DNA_pol3_clamp-load_cplx_C"/>
</dbReference>
<organism evidence="10 11">
    <name type="scientific">Flavivirga rizhaonensis</name>
    <dbReference type="NCBI Taxonomy" id="2559571"/>
    <lineage>
        <taxon>Bacteria</taxon>
        <taxon>Pseudomonadati</taxon>
        <taxon>Bacteroidota</taxon>
        <taxon>Flavobacteriia</taxon>
        <taxon>Flavobacteriales</taxon>
        <taxon>Flavobacteriaceae</taxon>
        <taxon>Flavivirga</taxon>
    </lineage>
</organism>
<dbReference type="GO" id="GO:0003887">
    <property type="term" value="F:DNA-directed DNA polymerase activity"/>
    <property type="evidence" value="ECO:0007669"/>
    <property type="project" value="UniProtKB-KW"/>
</dbReference>
<dbReference type="GO" id="GO:0003677">
    <property type="term" value="F:DNA binding"/>
    <property type="evidence" value="ECO:0007669"/>
    <property type="project" value="InterPro"/>
</dbReference>
<evidence type="ECO:0000313" key="10">
    <source>
        <dbReference type="EMBL" id="TGV01133.1"/>
    </source>
</evidence>
<evidence type="ECO:0000256" key="3">
    <source>
        <dbReference type="ARBA" id="ARBA00022741"/>
    </source>
</evidence>
<comment type="function">
    <text evidence="8">DNA polymerase III is a complex, multichain enzyme responsible for most of the replicative synthesis in bacteria. This DNA polymerase also exhibits 3' to 5' exonuclease activity.</text>
</comment>
<dbReference type="NCBIfam" id="TIGR02397">
    <property type="entry name" value="dnaX_nterm"/>
    <property type="match status" value="1"/>
</dbReference>
<evidence type="ECO:0000256" key="8">
    <source>
        <dbReference type="RuleBase" id="RU364063"/>
    </source>
</evidence>